<evidence type="ECO:0000313" key="2">
    <source>
        <dbReference type="Proteomes" id="UP000015347"/>
    </source>
</evidence>
<name>S9S134_9RHOB</name>
<dbReference type="STRING" id="1123237.Salmuc_01710"/>
<evidence type="ECO:0000313" key="1">
    <source>
        <dbReference type="EMBL" id="EPX83935.1"/>
    </source>
</evidence>
<dbReference type="Proteomes" id="UP000015347">
    <property type="component" value="Unassembled WGS sequence"/>
</dbReference>
<dbReference type="OrthoDB" id="7853490at2"/>
<comment type="caution">
    <text evidence="1">The sequence shown here is derived from an EMBL/GenBank/DDBJ whole genome shotgun (WGS) entry which is preliminary data.</text>
</comment>
<dbReference type="AlphaFoldDB" id="S9S134"/>
<dbReference type="RefSeq" id="WP_020042367.1">
    <property type="nucleotide sequence ID" value="NZ_KE557274.1"/>
</dbReference>
<dbReference type="HOGENOM" id="CLU_1377287_0_0_5"/>
<accession>S9S134</accession>
<dbReference type="eggNOG" id="ENOG502ZP7S">
    <property type="taxonomic scope" value="Bacteria"/>
</dbReference>
<dbReference type="EMBL" id="APVH01000013">
    <property type="protein sequence ID" value="EPX83935.1"/>
    <property type="molecule type" value="Genomic_DNA"/>
</dbReference>
<protein>
    <submittedName>
        <fullName evidence="1">Uncharacterized protein</fullName>
    </submittedName>
</protein>
<sequence length="198" mass="22324">MATKEDILEQIVEEYLIHRGYFVQHNLKFLPRRDHPDFVSNKDSNHSDIDVVGYHPTLDGPDKVMVVSCKSWQSGFHPASEITAIEQDKTLRGRKAWQAFRELTSPKWSEAFMQTILDATGTGTFTYVTAVAKVRGDRAAWESYQPFIDALDGNPIRILTFRDMALEIQANLTTTLAATEVGRMLQMFQAAGLSIADD</sequence>
<gene>
    <name evidence="1" type="ORF">Salmuc_01710</name>
</gene>
<keyword evidence="2" id="KW-1185">Reference proteome</keyword>
<proteinExistence type="predicted"/>
<reference evidence="2" key="1">
    <citation type="journal article" date="2014" name="Stand. Genomic Sci.">
        <title>Genome sequence of the exopolysaccharide-producing Salipiger mucosus type strain (DSM 16094(T)), a moderately halophilic member of the Roseobacter clade.</title>
        <authorList>
            <person name="Riedel T."/>
            <person name="Spring S."/>
            <person name="Fiebig A."/>
            <person name="Petersen J."/>
            <person name="Kyrpides N.C."/>
            <person name="Goker M."/>
            <person name="Klenk H.P."/>
        </authorList>
    </citation>
    <scope>NUCLEOTIDE SEQUENCE [LARGE SCALE GENOMIC DNA]</scope>
    <source>
        <strain evidence="2">DSM 16094</strain>
    </source>
</reference>
<organism evidence="1 2">
    <name type="scientific">Salipiger mucosus DSM 16094</name>
    <dbReference type="NCBI Taxonomy" id="1123237"/>
    <lineage>
        <taxon>Bacteria</taxon>
        <taxon>Pseudomonadati</taxon>
        <taxon>Pseudomonadota</taxon>
        <taxon>Alphaproteobacteria</taxon>
        <taxon>Rhodobacterales</taxon>
        <taxon>Roseobacteraceae</taxon>
        <taxon>Salipiger</taxon>
    </lineage>
</organism>